<dbReference type="Gene3D" id="3.30.450.40">
    <property type="match status" value="1"/>
</dbReference>
<dbReference type="InterPro" id="IPR036390">
    <property type="entry name" value="WH_DNA-bd_sf"/>
</dbReference>
<dbReference type="PROSITE" id="PS51078">
    <property type="entry name" value="ICLR_ED"/>
    <property type="match status" value="1"/>
</dbReference>
<dbReference type="SUPFAM" id="SSF55781">
    <property type="entry name" value="GAF domain-like"/>
    <property type="match status" value="1"/>
</dbReference>
<dbReference type="Pfam" id="PF01614">
    <property type="entry name" value="IclR_C"/>
    <property type="match status" value="1"/>
</dbReference>
<dbReference type="InterPro" id="IPR014757">
    <property type="entry name" value="Tscrpt_reg_IclR_C"/>
</dbReference>
<keyword evidence="2" id="KW-0238">DNA-binding</keyword>
<accession>A0A6J4QHU0</accession>
<organism evidence="7">
    <name type="scientific">uncultured Ramlibacter sp</name>
    <dbReference type="NCBI Taxonomy" id="260755"/>
    <lineage>
        <taxon>Bacteria</taxon>
        <taxon>Pseudomonadati</taxon>
        <taxon>Pseudomonadota</taxon>
        <taxon>Betaproteobacteria</taxon>
        <taxon>Burkholderiales</taxon>
        <taxon>Comamonadaceae</taxon>
        <taxon>Ramlibacter</taxon>
        <taxon>environmental samples</taxon>
    </lineage>
</organism>
<dbReference type="CDD" id="cd00090">
    <property type="entry name" value="HTH_ARSR"/>
    <property type="match status" value="1"/>
</dbReference>
<dbReference type="PANTHER" id="PTHR30136:SF35">
    <property type="entry name" value="HTH-TYPE TRANSCRIPTIONAL REGULATOR RV1719"/>
    <property type="match status" value="1"/>
</dbReference>
<protein>
    <submittedName>
        <fullName evidence="7">Transcriptional regulator, IclR family</fullName>
    </submittedName>
</protein>
<dbReference type="InterPro" id="IPR029016">
    <property type="entry name" value="GAF-like_dom_sf"/>
</dbReference>
<dbReference type="Pfam" id="PF09339">
    <property type="entry name" value="HTH_IclR"/>
    <property type="match status" value="1"/>
</dbReference>
<dbReference type="SUPFAM" id="SSF46785">
    <property type="entry name" value="Winged helix' DNA-binding domain"/>
    <property type="match status" value="1"/>
</dbReference>
<evidence type="ECO:0000259" key="6">
    <source>
        <dbReference type="PROSITE" id="PS51078"/>
    </source>
</evidence>
<dbReference type="PANTHER" id="PTHR30136">
    <property type="entry name" value="HELIX-TURN-HELIX TRANSCRIPTIONAL REGULATOR, ICLR FAMILY"/>
    <property type="match status" value="1"/>
</dbReference>
<keyword evidence="3" id="KW-0804">Transcription</keyword>
<dbReference type="GO" id="GO:0003700">
    <property type="term" value="F:DNA-binding transcription factor activity"/>
    <property type="evidence" value="ECO:0007669"/>
    <property type="project" value="TreeGrafter"/>
</dbReference>
<dbReference type="InterPro" id="IPR011991">
    <property type="entry name" value="ArsR-like_HTH"/>
</dbReference>
<dbReference type="InterPro" id="IPR005471">
    <property type="entry name" value="Tscrpt_reg_IclR_N"/>
</dbReference>
<sequence>MSSADGSDFDASRIQSVSMTIRLLRELASASEPLGVSELARRVGESKARIHRHLLTLRQEGLLSQESAGERYRLGWVLFELGQAAAAQFDIAEIAAPALRALRSATGLTVLLGQRAGDEIIMSHTYDSENMIAVTARRGLRVPAHGSAAGRVMLAFASAEDRKRILGKPLRKLTPHTLTNKAEIAARLDAITQRGYDYAANESQFGINSIAAGVFERPGELAAVISIIGTQTQVTVPPDGKLLQQVLACARAVSGSLTSRAHAPQPAGGQRAPRRRPAPG</sequence>
<keyword evidence="1" id="KW-0805">Transcription regulation</keyword>
<feature type="domain" description="IclR-ED" evidence="6">
    <location>
        <begin position="77"/>
        <end position="259"/>
    </location>
</feature>
<evidence type="ECO:0000313" key="7">
    <source>
        <dbReference type="EMBL" id="CAA9441140.1"/>
    </source>
</evidence>
<dbReference type="InterPro" id="IPR036388">
    <property type="entry name" value="WH-like_DNA-bd_sf"/>
</dbReference>
<evidence type="ECO:0000256" key="2">
    <source>
        <dbReference type="ARBA" id="ARBA00023125"/>
    </source>
</evidence>
<dbReference type="InterPro" id="IPR050707">
    <property type="entry name" value="HTH_MetabolicPath_Reg"/>
</dbReference>
<evidence type="ECO:0000256" key="3">
    <source>
        <dbReference type="ARBA" id="ARBA00023163"/>
    </source>
</evidence>
<evidence type="ECO:0000256" key="4">
    <source>
        <dbReference type="SAM" id="MobiDB-lite"/>
    </source>
</evidence>
<feature type="region of interest" description="Disordered" evidence="4">
    <location>
        <begin position="258"/>
        <end position="280"/>
    </location>
</feature>
<evidence type="ECO:0000259" key="5">
    <source>
        <dbReference type="PROSITE" id="PS51077"/>
    </source>
</evidence>
<feature type="domain" description="HTH iclR-type" evidence="5">
    <location>
        <begin position="14"/>
        <end position="76"/>
    </location>
</feature>
<proteinExistence type="predicted"/>
<dbReference type="AlphaFoldDB" id="A0A6J4QHU0"/>
<dbReference type="EMBL" id="CADCUX010000710">
    <property type="protein sequence ID" value="CAA9441140.1"/>
    <property type="molecule type" value="Genomic_DNA"/>
</dbReference>
<dbReference type="SMART" id="SM00346">
    <property type="entry name" value="HTH_ICLR"/>
    <property type="match status" value="1"/>
</dbReference>
<dbReference type="GO" id="GO:0003677">
    <property type="term" value="F:DNA binding"/>
    <property type="evidence" value="ECO:0007669"/>
    <property type="project" value="UniProtKB-KW"/>
</dbReference>
<dbReference type="Gene3D" id="1.10.10.10">
    <property type="entry name" value="Winged helix-like DNA-binding domain superfamily/Winged helix DNA-binding domain"/>
    <property type="match status" value="1"/>
</dbReference>
<evidence type="ECO:0000256" key="1">
    <source>
        <dbReference type="ARBA" id="ARBA00023015"/>
    </source>
</evidence>
<dbReference type="GO" id="GO:0045892">
    <property type="term" value="P:negative regulation of DNA-templated transcription"/>
    <property type="evidence" value="ECO:0007669"/>
    <property type="project" value="TreeGrafter"/>
</dbReference>
<dbReference type="FunFam" id="1.10.10.10:FF:000056">
    <property type="entry name" value="IclR family transcriptional regulator"/>
    <property type="match status" value="1"/>
</dbReference>
<gene>
    <name evidence="7" type="ORF">AVDCRST_MAG51-3271</name>
</gene>
<reference evidence="7" key="1">
    <citation type="submission" date="2020-02" db="EMBL/GenBank/DDBJ databases">
        <authorList>
            <person name="Meier V. D."/>
        </authorList>
    </citation>
    <scope>NUCLEOTIDE SEQUENCE</scope>
    <source>
        <strain evidence="7">AVDCRST_MAG51</strain>
    </source>
</reference>
<dbReference type="PROSITE" id="PS51077">
    <property type="entry name" value="HTH_ICLR"/>
    <property type="match status" value="1"/>
</dbReference>
<name>A0A6J4QHU0_9BURK</name>